<protein>
    <recommendedName>
        <fullName evidence="2">cutinase</fullName>
        <ecNumber evidence="2">3.1.1.74</ecNumber>
    </recommendedName>
</protein>
<dbReference type="SMART" id="SM01110">
    <property type="entry name" value="Cutinase"/>
    <property type="match status" value="1"/>
</dbReference>
<dbReference type="AlphaFoldDB" id="A0A6A6RWV6"/>
<evidence type="ECO:0000313" key="11">
    <source>
        <dbReference type="Proteomes" id="UP000799753"/>
    </source>
</evidence>
<dbReference type="SUPFAM" id="SSF53474">
    <property type="entry name" value="alpha/beta-Hydrolases"/>
    <property type="match status" value="1"/>
</dbReference>
<accession>A0A6A6RWV6</accession>
<dbReference type="Pfam" id="PF01083">
    <property type="entry name" value="Cutinase"/>
    <property type="match status" value="1"/>
</dbReference>
<dbReference type="InterPro" id="IPR000675">
    <property type="entry name" value="Cutinase/axe"/>
</dbReference>
<reference evidence="10" key="1">
    <citation type="journal article" date="2020" name="Stud. Mycol.">
        <title>101 Dothideomycetes genomes: a test case for predicting lifestyles and emergence of pathogens.</title>
        <authorList>
            <person name="Haridas S."/>
            <person name="Albert R."/>
            <person name="Binder M."/>
            <person name="Bloem J."/>
            <person name="Labutti K."/>
            <person name="Salamov A."/>
            <person name="Andreopoulos B."/>
            <person name="Baker S."/>
            <person name="Barry K."/>
            <person name="Bills G."/>
            <person name="Bluhm B."/>
            <person name="Cannon C."/>
            <person name="Castanera R."/>
            <person name="Culley D."/>
            <person name="Daum C."/>
            <person name="Ezra D."/>
            <person name="Gonzalez J."/>
            <person name="Henrissat B."/>
            <person name="Kuo A."/>
            <person name="Liang C."/>
            <person name="Lipzen A."/>
            <person name="Lutzoni F."/>
            <person name="Magnuson J."/>
            <person name="Mondo S."/>
            <person name="Nolan M."/>
            <person name="Ohm R."/>
            <person name="Pangilinan J."/>
            <person name="Park H.-J."/>
            <person name="Ramirez L."/>
            <person name="Alfaro M."/>
            <person name="Sun H."/>
            <person name="Tritt A."/>
            <person name="Yoshinaga Y."/>
            <person name="Zwiers L.-H."/>
            <person name="Turgeon B."/>
            <person name="Goodwin S."/>
            <person name="Spatafora J."/>
            <person name="Crous P."/>
            <person name="Grigoriev I."/>
        </authorList>
    </citation>
    <scope>NUCLEOTIDE SEQUENCE</scope>
    <source>
        <strain evidence="10">CBS 473.64</strain>
    </source>
</reference>
<proteinExistence type="inferred from homology"/>
<keyword evidence="6 8" id="KW-1015">Disulfide bond</keyword>
<evidence type="ECO:0000256" key="9">
    <source>
        <dbReference type="SAM" id="SignalP"/>
    </source>
</evidence>
<evidence type="ECO:0000256" key="7">
    <source>
        <dbReference type="ARBA" id="ARBA00034045"/>
    </source>
</evidence>
<feature type="disulfide bond" evidence="8">
    <location>
        <begin position="44"/>
        <end position="122"/>
    </location>
</feature>
<sequence>MKSTVISSLLFASLAIASPTPRATADSDDVSDGMVEVINGKAKCKNNAVIFARGTFDSGNIGVWVGPYLKSASLDEFNGDVQFQGVSEKDYPANLVDYVKEDGSEACGTSCAKTIDAYVKKCPTANIFVSGWSQGGLCAHKCIKALAKATSYKNIKGIVTFGDEAGLMSSVPAFPKDIPVKAFCNEDTAAPDILCTETATSGIKLPTSISEFKDLVVDALAELVRVATNSEQRSQATKLPFTLAYNFLKVTDYFTTDLKKSNLRRWMVLPPHFVYGNNGMSSEAAEFFLAQSKTATSSTKASS</sequence>
<dbReference type="InterPro" id="IPR029058">
    <property type="entry name" value="AB_hydrolase_fold"/>
</dbReference>
<evidence type="ECO:0000256" key="1">
    <source>
        <dbReference type="ARBA" id="ARBA00007534"/>
    </source>
</evidence>
<evidence type="ECO:0000256" key="4">
    <source>
        <dbReference type="ARBA" id="ARBA00022729"/>
    </source>
</evidence>
<dbReference type="EMBL" id="MU006786">
    <property type="protein sequence ID" value="KAF2639615.1"/>
    <property type="molecule type" value="Genomic_DNA"/>
</dbReference>
<dbReference type="EC" id="3.1.1.74" evidence="2"/>
<dbReference type="Proteomes" id="UP000799753">
    <property type="component" value="Unassembled WGS sequence"/>
</dbReference>
<keyword evidence="4 9" id="KW-0732">Signal</keyword>
<dbReference type="GO" id="GO:0050525">
    <property type="term" value="F:cutinase activity"/>
    <property type="evidence" value="ECO:0007669"/>
    <property type="project" value="UniProtKB-EC"/>
</dbReference>
<dbReference type="PANTHER" id="PTHR48250:SF2">
    <property type="entry name" value="CUTINASE"/>
    <property type="match status" value="1"/>
</dbReference>
<dbReference type="OrthoDB" id="2975078at2759"/>
<evidence type="ECO:0000256" key="6">
    <source>
        <dbReference type="ARBA" id="ARBA00023157"/>
    </source>
</evidence>
<keyword evidence="5" id="KW-0378">Hydrolase</keyword>
<comment type="catalytic activity">
    <reaction evidence="7">
        <text>cutin + H2O = cutin monomers.</text>
        <dbReference type="EC" id="3.1.1.74"/>
    </reaction>
</comment>
<organism evidence="10 11">
    <name type="scientific">Massarina eburnea CBS 473.64</name>
    <dbReference type="NCBI Taxonomy" id="1395130"/>
    <lineage>
        <taxon>Eukaryota</taxon>
        <taxon>Fungi</taxon>
        <taxon>Dikarya</taxon>
        <taxon>Ascomycota</taxon>
        <taxon>Pezizomycotina</taxon>
        <taxon>Dothideomycetes</taxon>
        <taxon>Pleosporomycetidae</taxon>
        <taxon>Pleosporales</taxon>
        <taxon>Massarineae</taxon>
        <taxon>Massarinaceae</taxon>
        <taxon>Massarina</taxon>
    </lineage>
</organism>
<comment type="similarity">
    <text evidence="1">Belongs to the cutinase family.</text>
</comment>
<keyword evidence="3" id="KW-0719">Serine esterase</keyword>
<evidence type="ECO:0000313" key="10">
    <source>
        <dbReference type="EMBL" id="KAF2639615.1"/>
    </source>
</evidence>
<keyword evidence="11" id="KW-1185">Reference proteome</keyword>
<feature type="disulfide bond" evidence="8">
    <location>
        <begin position="184"/>
        <end position="195"/>
    </location>
</feature>
<feature type="chain" id="PRO_5025514271" description="cutinase" evidence="9">
    <location>
        <begin position="26"/>
        <end position="303"/>
    </location>
</feature>
<dbReference type="GO" id="GO:0005576">
    <property type="term" value="C:extracellular region"/>
    <property type="evidence" value="ECO:0007669"/>
    <property type="project" value="InterPro"/>
</dbReference>
<dbReference type="GO" id="GO:0016052">
    <property type="term" value="P:carbohydrate catabolic process"/>
    <property type="evidence" value="ECO:0007669"/>
    <property type="project" value="TreeGrafter"/>
</dbReference>
<evidence type="ECO:0000256" key="5">
    <source>
        <dbReference type="ARBA" id="ARBA00022801"/>
    </source>
</evidence>
<evidence type="ECO:0000256" key="8">
    <source>
        <dbReference type="PIRSR" id="PIRSR611150-2"/>
    </source>
</evidence>
<dbReference type="InterPro" id="IPR011150">
    <property type="entry name" value="Cutinase_monf"/>
</dbReference>
<evidence type="ECO:0000256" key="3">
    <source>
        <dbReference type="ARBA" id="ARBA00022487"/>
    </source>
</evidence>
<evidence type="ECO:0000256" key="2">
    <source>
        <dbReference type="ARBA" id="ARBA00013095"/>
    </source>
</evidence>
<name>A0A6A6RWV6_9PLEO</name>
<gene>
    <name evidence="10" type="ORF">P280DRAFT_508048</name>
</gene>
<dbReference type="PANTHER" id="PTHR48250">
    <property type="entry name" value="CUTINASE 2-RELATED"/>
    <property type="match status" value="1"/>
</dbReference>
<dbReference type="Gene3D" id="3.40.50.1820">
    <property type="entry name" value="alpha/beta hydrolase"/>
    <property type="match status" value="1"/>
</dbReference>
<feature type="signal peptide" evidence="9">
    <location>
        <begin position="1"/>
        <end position="25"/>
    </location>
</feature>